<keyword evidence="1" id="KW-0472">Membrane</keyword>
<evidence type="ECO:0000313" key="2">
    <source>
        <dbReference type="EMBL" id="SFP47021.1"/>
    </source>
</evidence>
<organism evidence="2 3">
    <name type="scientific">Tranquillimonas alkanivorans</name>
    <dbReference type="NCBI Taxonomy" id="441119"/>
    <lineage>
        <taxon>Bacteria</taxon>
        <taxon>Pseudomonadati</taxon>
        <taxon>Pseudomonadota</taxon>
        <taxon>Alphaproteobacteria</taxon>
        <taxon>Rhodobacterales</taxon>
        <taxon>Roseobacteraceae</taxon>
        <taxon>Tranquillimonas</taxon>
    </lineage>
</organism>
<dbReference type="RefSeq" id="WP_093421166.1">
    <property type="nucleotide sequence ID" value="NZ_FOXA01000007.1"/>
</dbReference>
<dbReference type="GO" id="GO:0006508">
    <property type="term" value="P:proteolysis"/>
    <property type="evidence" value="ECO:0007669"/>
    <property type="project" value="UniProtKB-KW"/>
</dbReference>
<dbReference type="CDD" id="cd05483">
    <property type="entry name" value="retropepsin_like_bacteria"/>
    <property type="match status" value="1"/>
</dbReference>
<dbReference type="Gene3D" id="2.40.70.10">
    <property type="entry name" value="Acid Proteases"/>
    <property type="match status" value="1"/>
</dbReference>
<feature type="transmembrane region" description="Helical" evidence="1">
    <location>
        <begin position="38"/>
        <end position="55"/>
    </location>
</feature>
<dbReference type="STRING" id="441119.SAMN04488047_1077"/>
<feature type="transmembrane region" description="Helical" evidence="1">
    <location>
        <begin position="6"/>
        <end position="26"/>
    </location>
</feature>
<dbReference type="InterPro" id="IPR001969">
    <property type="entry name" value="Aspartic_peptidase_AS"/>
</dbReference>
<reference evidence="2 3" key="1">
    <citation type="submission" date="2016-10" db="EMBL/GenBank/DDBJ databases">
        <authorList>
            <person name="de Groot N.N."/>
        </authorList>
    </citation>
    <scope>NUCLEOTIDE SEQUENCE [LARGE SCALE GENOMIC DNA]</scope>
    <source>
        <strain evidence="2 3">DSM 19547</strain>
    </source>
</reference>
<dbReference type="InterPro" id="IPR011969">
    <property type="entry name" value="Clan_AA_Asp_peptidase_C"/>
</dbReference>
<keyword evidence="2" id="KW-0378">Hydrolase</keyword>
<dbReference type="PROSITE" id="PS00141">
    <property type="entry name" value="ASP_PROTEASE"/>
    <property type="match status" value="1"/>
</dbReference>
<accession>A0A1I5QLW5</accession>
<sequence length="193" mass="20816">MTGDQIAQFLYLALLGAAVGGYFVAANRRQLGRMAQQAMIWAMIFLGTVAAIGLWNDVRDDVVPRQSYLGERGAIAVPRAFDGHYYLTAEINGAPVDFVVDTGATDMVLTREDAMHAGIDPARLAFIGQARTANGTVPIARVMLDTVELGSAMDLAVAASVNGGEMGMSLMGMSYLDRFSRIEIADDRMILHR</sequence>
<keyword evidence="3" id="KW-1185">Reference proteome</keyword>
<dbReference type="Proteomes" id="UP000199356">
    <property type="component" value="Unassembled WGS sequence"/>
</dbReference>
<name>A0A1I5QLW5_9RHOB</name>
<dbReference type="SUPFAM" id="SSF50630">
    <property type="entry name" value="Acid proteases"/>
    <property type="match status" value="1"/>
</dbReference>
<dbReference type="AlphaFoldDB" id="A0A1I5QLW5"/>
<proteinExistence type="predicted"/>
<protein>
    <submittedName>
        <fullName evidence="2">Aspartyl protease family protein</fullName>
    </submittedName>
</protein>
<gene>
    <name evidence="2" type="ORF">SAMN04488047_1077</name>
</gene>
<keyword evidence="1" id="KW-1133">Transmembrane helix</keyword>
<dbReference type="NCBIfam" id="TIGR02281">
    <property type="entry name" value="clan_AA_DTGA"/>
    <property type="match status" value="1"/>
</dbReference>
<keyword evidence="2" id="KW-0645">Protease</keyword>
<dbReference type="OrthoDB" id="7595324at2"/>
<keyword evidence="1" id="KW-0812">Transmembrane</keyword>
<evidence type="ECO:0000256" key="1">
    <source>
        <dbReference type="SAM" id="Phobius"/>
    </source>
</evidence>
<evidence type="ECO:0000313" key="3">
    <source>
        <dbReference type="Proteomes" id="UP000199356"/>
    </source>
</evidence>
<dbReference type="EMBL" id="FOXA01000007">
    <property type="protein sequence ID" value="SFP47021.1"/>
    <property type="molecule type" value="Genomic_DNA"/>
</dbReference>
<dbReference type="InterPro" id="IPR021109">
    <property type="entry name" value="Peptidase_aspartic_dom_sf"/>
</dbReference>
<dbReference type="InterPro" id="IPR034122">
    <property type="entry name" value="Retropepsin-like_bacterial"/>
</dbReference>
<dbReference type="GO" id="GO:0004190">
    <property type="term" value="F:aspartic-type endopeptidase activity"/>
    <property type="evidence" value="ECO:0007669"/>
    <property type="project" value="InterPro"/>
</dbReference>
<dbReference type="Pfam" id="PF13975">
    <property type="entry name" value="gag-asp_proteas"/>
    <property type="match status" value="1"/>
</dbReference>